<feature type="signal peptide" evidence="6">
    <location>
        <begin position="1"/>
        <end position="23"/>
    </location>
</feature>
<keyword evidence="2" id="KW-0645">Protease</keyword>
<evidence type="ECO:0000259" key="7">
    <source>
        <dbReference type="PROSITE" id="PS50240"/>
    </source>
</evidence>
<gene>
    <name evidence="8" type="primary">100123165</name>
</gene>
<evidence type="ECO:0000313" key="8">
    <source>
        <dbReference type="EnsemblMetazoa" id="XP_031778353"/>
    </source>
</evidence>
<reference evidence="8" key="1">
    <citation type="submission" date="2021-01" db="UniProtKB">
        <authorList>
            <consortium name="EnsemblMetazoa"/>
        </authorList>
    </citation>
    <scope>IDENTIFICATION</scope>
</reference>
<dbReference type="PROSITE" id="PS50240">
    <property type="entry name" value="TRYPSIN_DOM"/>
    <property type="match status" value="1"/>
</dbReference>
<dbReference type="FunCoup" id="A0A7M7T6S0">
    <property type="interactions" value="17"/>
</dbReference>
<keyword evidence="9" id="KW-1185">Reference proteome</keyword>
<feature type="chain" id="PRO_5029805539" description="Peptidase S1 domain-containing protein" evidence="6">
    <location>
        <begin position="24"/>
        <end position="265"/>
    </location>
</feature>
<dbReference type="Proteomes" id="UP000002358">
    <property type="component" value="Chromosome 2"/>
</dbReference>
<dbReference type="CDD" id="cd00190">
    <property type="entry name" value="Tryp_SPc"/>
    <property type="match status" value="1"/>
</dbReference>
<dbReference type="SMR" id="A0A7M7T6S0"/>
<dbReference type="Gene3D" id="2.40.10.10">
    <property type="entry name" value="Trypsin-like serine proteases"/>
    <property type="match status" value="2"/>
</dbReference>
<dbReference type="InParanoid" id="A0A7M7T6S0"/>
<dbReference type="PANTHER" id="PTHR24276">
    <property type="entry name" value="POLYSERASE-RELATED"/>
    <property type="match status" value="1"/>
</dbReference>
<accession>A0A7M7T6S0</accession>
<dbReference type="OrthoDB" id="60866at2759"/>
<dbReference type="Pfam" id="PF00089">
    <property type="entry name" value="Trypsin"/>
    <property type="match status" value="1"/>
</dbReference>
<dbReference type="InterPro" id="IPR050430">
    <property type="entry name" value="Peptidase_S1"/>
</dbReference>
<comment type="similarity">
    <text evidence="1">Belongs to the peptidase S1 family.</text>
</comment>
<dbReference type="AlphaFoldDB" id="A0A7M7T6S0"/>
<keyword evidence="6" id="KW-0732">Signal</keyword>
<dbReference type="PANTHER" id="PTHR24276:SF98">
    <property type="entry name" value="FI18310P1-RELATED"/>
    <property type="match status" value="1"/>
</dbReference>
<name>A0A7M7T6S0_NASVI</name>
<evidence type="ECO:0000256" key="3">
    <source>
        <dbReference type="ARBA" id="ARBA00022801"/>
    </source>
</evidence>
<evidence type="ECO:0000256" key="6">
    <source>
        <dbReference type="SAM" id="SignalP"/>
    </source>
</evidence>
<dbReference type="GO" id="GO:0006508">
    <property type="term" value="P:proteolysis"/>
    <property type="evidence" value="ECO:0007669"/>
    <property type="project" value="UniProtKB-KW"/>
</dbReference>
<protein>
    <recommendedName>
        <fullName evidence="7">Peptidase S1 domain-containing protein</fullName>
    </recommendedName>
</protein>
<dbReference type="SUPFAM" id="SSF50494">
    <property type="entry name" value="Trypsin-like serine proteases"/>
    <property type="match status" value="1"/>
</dbReference>
<dbReference type="InterPro" id="IPR001314">
    <property type="entry name" value="Peptidase_S1A"/>
</dbReference>
<keyword evidence="3" id="KW-0378">Hydrolase</keyword>
<keyword evidence="5" id="KW-1015">Disulfide bond</keyword>
<evidence type="ECO:0000256" key="2">
    <source>
        <dbReference type="ARBA" id="ARBA00022670"/>
    </source>
</evidence>
<organism evidence="8 9">
    <name type="scientific">Nasonia vitripennis</name>
    <name type="common">Parasitic wasp</name>
    <dbReference type="NCBI Taxonomy" id="7425"/>
    <lineage>
        <taxon>Eukaryota</taxon>
        <taxon>Metazoa</taxon>
        <taxon>Ecdysozoa</taxon>
        <taxon>Arthropoda</taxon>
        <taxon>Hexapoda</taxon>
        <taxon>Insecta</taxon>
        <taxon>Pterygota</taxon>
        <taxon>Neoptera</taxon>
        <taxon>Endopterygota</taxon>
        <taxon>Hymenoptera</taxon>
        <taxon>Apocrita</taxon>
        <taxon>Proctotrupomorpha</taxon>
        <taxon>Chalcidoidea</taxon>
        <taxon>Pteromalidae</taxon>
        <taxon>Pteromalinae</taxon>
        <taxon>Nasonia</taxon>
    </lineage>
</organism>
<feature type="domain" description="Peptidase S1" evidence="7">
    <location>
        <begin position="37"/>
        <end position="262"/>
    </location>
</feature>
<dbReference type="InterPro" id="IPR043504">
    <property type="entry name" value="Peptidase_S1_PA_chymotrypsin"/>
</dbReference>
<dbReference type="GO" id="GO:0004252">
    <property type="term" value="F:serine-type endopeptidase activity"/>
    <property type="evidence" value="ECO:0007669"/>
    <property type="project" value="InterPro"/>
</dbReference>
<dbReference type="InterPro" id="IPR009003">
    <property type="entry name" value="Peptidase_S1_PA"/>
</dbReference>
<proteinExistence type="inferred from homology"/>
<evidence type="ECO:0000256" key="1">
    <source>
        <dbReference type="ARBA" id="ARBA00007664"/>
    </source>
</evidence>
<dbReference type="FunFam" id="2.40.10.10:FF:000068">
    <property type="entry name" value="transmembrane protease serine 2"/>
    <property type="match status" value="1"/>
</dbReference>
<sequence>MRRTGRLLLVLSCVFALAFLASALCSTISALSMSSRIVGGETAPEHAYPYQASIRVGADHKCSGSLLNNNWILTSAHCLVKYDPSSFIVVVGSNSLIFGGFAFCARETRLHPNYVQGELHDDIALLKLCKPATFGDKVQPVQLPSEDVREEENLPAVLTGWGSSQVYDVQKGGPKSFSLKLIELPTIGLDRCRETFPSVTRSNICTFAGVGQGLCYGDAGNPLVAEGVQIGIGSWGSPCALGYPDVFTRVYSYVDWIRGIIADES</sequence>
<evidence type="ECO:0000313" key="9">
    <source>
        <dbReference type="Proteomes" id="UP000002358"/>
    </source>
</evidence>
<dbReference type="SMART" id="SM00020">
    <property type="entry name" value="Tryp_SPc"/>
    <property type="match status" value="1"/>
</dbReference>
<evidence type="ECO:0000256" key="4">
    <source>
        <dbReference type="ARBA" id="ARBA00022825"/>
    </source>
</evidence>
<dbReference type="EnsemblMetazoa" id="XM_031922493">
    <property type="protein sequence ID" value="XP_031778353"/>
    <property type="gene ID" value="GeneID_100123165"/>
</dbReference>
<dbReference type="PRINTS" id="PR00722">
    <property type="entry name" value="CHYMOTRYPSIN"/>
</dbReference>
<dbReference type="InterPro" id="IPR001254">
    <property type="entry name" value="Trypsin_dom"/>
</dbReference>
<keyword evidence="4" id="KW-0720">Serine protease</keyword>
<evidence type="ECO:0000256" key="5">
    <source>
        <dbReference type="ARBA" id="ARBA00023157"/>
    </source>
</evidence>